<accession>A0A9D4MBX5</accession>
<reference evidence="1" key="2">
    <citation type="submission" date="2020-11" db="EMBL/GenBank/DDBJ databases">
        <authorList>
            <person name="McCartney M.A."/>
            <person name="Auch B."/>
            <person name="Kono T."/>
            <person name="Mallez S."/>
            <person name="Becker A."/>
            <person name="Gohl D.M."/>
            <person name="Silverstein K.A.T."/>
            <person name="Koren S."/>
            <person name="Bechman K.B."/>
            <person name="Herman A."/>
            <person name="Abrahante J.E."/>
            <person name="Garbe J."/>
        </authorList>
    </citation>
    <scope>NUCLEOTIDE SEQUENCE</scope>
    <source>
        <strain evidence="1">Duluth1</strain>
        <tissue evidence="1">Whole animal</tissue>
    </source>
</reference>
<proteinExistence type="predicted"/>
<evidence type="ECO:0000313" key="1">
    <source>
        <dbReference type="EMBL" id="KAH3873415.1"/>
    </source>
</evidence>
<protein>
    <submittedName>
        <fullName evidence="1">Uncharacterized protein</fullName>
    </submittedName>
</protein>
<reference evidence="1" key="1">
    <citation type="journal article" date="2019" name="bioRxiv">
        <title>The Genome of the Zebra Mussel, Dreissena polymorpha: A Resource for Invasive Species Research.</title>
        <authorList>
            <person name="McCartney M.A."/>
            <person name="Auch B."/>
            <person name="Kono T."/>
            <person name="Mallez S."/>
            <person name="Zhang Y."/>
            <person name="Obille A."/>
            <person name="Becker A."/>
            <person name="Abrahante J.E."/>
            <person name="Garbe J."/>
            <person name="Badalamenti J.P."/>
            <person name="Herman A."/>
            <person name="Mangelson H."/>
            <person name="Liachko I."/>
            <person name="Sullivan S."/>
            <person name="Sone E.D."/>
            <person name="Koren S."/>
            <person name="Silverstein K.A.T."/>
            <person name="Beckman K.B."/>
            <person name="Gohl D.M."/>
        </authorList>
    </citation>
    <scope>NUCLEOTIDE SEQUENCE</scope>
    <source>
        <strain evidence="1">Duluth1</strain>
        <tissue evidence="1">Whole animal</tissue>
    </source>
</reference>
<sequence>MKVTQDVAALLQNFNGLSNLVSLVEKLGKIDIMNLLDNKELLRTIQKILTDDGPDAILKEYVHMKCLNCFGSLGLS</sequence>
<dbReference type="EMBL" id="JAIWYP010000002">
    <property type="protein sequence ID" value="KAH3873415.1"/>
    <property type="molecule type" value="Genomic_DNA"/>
</dbReference>
<dbReference type="Proteomes" id="UP000828390">
    <property type="component" value="Unassembled WGS sequence"/>
</dbReference>
<gene>
    <name evidence="1" type="ORF">DPMN_036650</name>
</gene>
<keyword evidence="2" id="KW-1185">Reference proteome</keyword>
<comment type="caution">
    <text evidence="1">The sequence shown here is derived from an EMBL/GenBank/DDBJ whole genome shotgun (WGS) entry which is preliminary data.</text>
</comment>
<evidence type="ECO:0000313" key="2">
    <source>
        <dbReference type="Proteomes" id="UP000828390"/>
    </source>
</evidence>
<dbReference type="AlphaFoldDB" id="A0A9D4MBX5"/>
<name>A0A9D4MBX5_DREPO</name>
<organism evidence="1 2">
    <name type="scientific">Dreissena polymorpha</name>
    <name type="common">Zebra mussel</name>
    <name type="synonym">Mytilus polymorpha</name>
    <dbReference type="NCBI Taxonomy" id="45954"/>
    <lineage>
        <taxon>Eukaryota</taxon>
        <taxon>Metazoa</taxon>
        <taxon>Spiralia</taxon>
        <taxon>Lophotrochozoa</taxon>
        <taxon>Mollusca</taxon>
        <taxon>Bivalvia</taxon>
        <taxon>Autobranchia</taxon>
        <taxon>Heteroconchia</taxon>
        <taxon>Euheterodonta</taxon>
        <taxon>Imparidentia</taxon>
        <taxon>Neoheterodontei</taxon>
        <taxon>Myida</taxon>
        <taxon>Dreissenoidea</taxon>
        <taxon>Dreissenidae</taxon>
        <taxon>Dreissena</taxon>
    </lineage>
</organism>